<evidence type="ECO:0000313" key="2">
    <source>
        <dbReference type="Proteomes" id="UP000011754"/>
    </source>
</evidence>
<reference evidence="1 2" key="1">
    <citation type="submission" date="2013-01" db="EMBL/GenBank/DDBJ databases">
        <authorList>
            <person name="Harkins D.M."/>
            <person name="Durkin A.S."/>
            <person name="Brinkac L.M."/>
            <person name="Haft D.H."/>
            <person name="Selengut J.D."/>
            <person name="Sanka R."/>
            <person name="DePew J."/>
            <person name="Purushe J."/>
            <person name="Hartskeerl R.A."/>
            <person name="Ahmed A."/>
            <person name="van der Linden H."/>
            <person name="Goris M.G.A."/>
            <person name="Vinetz J.M."/>
            <person name="Sutton G.G."/>
            <person name="Nierman W.C."/>
            <person name="Fouts D.E."/>
        </authorList>
    </citation>
    <scope>NUCLEOTIDE SEQUENCE [LARGE SCALE GENOMIC DNA]</scope>
    <source>
        <strain evidence="1 2">TE 1992</strain>
    </source>
</reference>
<sequence length="37" mass="4380">MEKFFIILSIFEEIKKRHCILIGCTSDQTSLCRFLDT</sequence>
<organism evidence="1 2">
    <name type="scientific">Leptospira interrogans serovar Lora str. TE 1992</name>
    <dbReference type="NCBI Taxonomy" id="1193028"/>
    <lineage>
        <taxon>Bacteria</taxon>
        <taxon>Pseudomonadati</taxon>
        <taxon>Spirochaetota</taxon>
        <taxon>Spirochaetia</taxon>
        <taxon>Leptospirales</taxon>
        <taxon>Leptospiraceae</taxon>
        <taxon>Leptospira</taxon>
    </lineage>
</organism>
<comment type="caution">
    <text evidence="1">The sequence shown here is derived from an EMBL/GenBank/DDBJ whole genome shotgun (WGS) entry which is preliminary data.</text>
</comment>
<name>M3F2S2_LEPIR</name>
<accession>M3F2S2</accession>
<gene>
    <name evidence="1" type="ORF">LEP1GSC067_0684</name>
</gene>
<proteinExistence type="predicted"/>
<evidence type="ECO:0000313" key="1">
    <source>
        <dbReference type="EMBL" id="EMF44932.1"/>
    </source>
</evidence>
<dbReference type="EMBL" id="AKWW02000004">
    <property type="protein sequence ID" value="EMF44932.1"/>
    <property type="molecule type" value="Genomic_DNA"/>
</dbReference>
<dbReference type="Proteomes" id="UP000011754">
    <property type="component" value="Unassembled WGS sequence"/>
</dbReference>
<dbReference type="AlphaFoldDB" id="M3F2S2"/>
<protein>
    <submittedName>
        <fullName evidence="1">Uncharacterized protein</fullName>
    </submittedName>
</protein>